<dbReference type="Pfam" id="PF00393">
    <property type="entry name" value="6PGD"/>
    <property type="match status" value="1"/>
</dbReference>
<evidence type="ECO:0000256" key="5">
    <source>
        <dbReference type="ARBA" id="ARBA00023126"/>
    </source>
</evidence>
<dbReference type="SMART" id="SM01350">
    <property type="entry name" value="6PGD"/>
    <property type="match status" value="1"/>
</dbReference>
<dbReference type="InterPro" id="IPR006114">
    <property type="entry name" value="6PGDH_C"/>
</dbReference>
<dbReference type="AlphaFoldDB" id="A0A8E2J8Q6"/>
<evidence type="ECO:0000256" key="3">
    <source>
        <dbReference type="ARBA" id="ARBA00023002"/>
    </source>
</evidence>
<dbReference type="Gene3D" id="3.40.50.720">
    <property type="entry name" value="NAD(P)-binding Rossmann-like Domain"/>
    <property type="match status" value="1"/>
</dbReference>
<dbReference type="OrthoDB" id="434986at2759"/>
<feature type="region of interest" description="Disordered" evidence="8">
    <location>
        <begin position="500"/>
        <end position="522"/>
    </location>
</feature>
<evidence type="ECO:0000256" key="8">
    <source>
        <dbReference type="SAM" id="MobiDB-lite"/>
    </source>
</evidence>
<dbReference type="UniPathway" id="UPA00115">
    <property type="reaction ID" value="UER00410"/>
</dbReference>
<comment type="function">
    <text evidence="6">Catalyzes the oxidative decarboxylation of 6-phosphogluconate to ribulose 5-phosphate and CO(2), with concomitant reduction of NADP to NADPH.</text>
</comment>
<dbReference type="GO" id="GO:0006098">
    <property type="term" value="P:pentose-phosphate shunt"/>
    <property type="evidence" value="ECO:0007669"/>
    <property type="project" value="UniProtKB-UniPathway"/>
</dbReference>
<reference evidence="10 11" key="1">
    <citation type="journal article" date="2016" name="Nat. Commun.">
        <title>Ectomycorrhizal ecology is imprinted in the genome of the dominant symbiotic fungus Cenococcum geophilum.</title>
        <authorList>
            <consortium name="DOE Joint Genome Institute"/>
            <person name="Peter M."/>
            <person name="Kohler A."/>
            <person name="Ohm R.A."/>
            <person name="Kuo A."/>
            <person name="Krutzmann J."/>
            <person name="Morin E."/>
            <person name="Arend M."/>
            <person name="Barry K.W."/>
            <person name="Binder M."/>
            <person name="Choi C."/>
            <person name="Clum A."/>
            <person name="Copeland A."/>
            <person name="Grisel N."/>
            <person name="Haridas S."/>
            <person name="Kipfer T."/>
            <person name="LaButti K."/>
            <person name="Lindquist E."/>
            <person name="Lipzen A."/>
            <person name="Maire R."/>
            <person name="Meier B."/>
            <person name="Mihaltcheva S."/>
            <person name="Molinier V."/>
            <person name="Murat C."/>
            <person name="Poggeler S."/>
            <person name="Quandt C.A."/>
            <person name="Sperisen C."/>
            <person name="Tritt A."/>
            <person name="Tisserant E."/>
            <person name="Crous P.W."/>
            <person name="Henrissat B."/>
            <person name="Nehls U."/>
            <person name="Egli S."/>
            <person name="Spatafora J.W."/>
            <person name="Grigoriev I.V."/>
            <person name="Martin F.M."/>
        </authorList>
    </citation>
    <scope>NUCLEOTIDE SEQUENCE [LARGE SCALE GENOMIC DNA]</scope>
    <source>
        <strain evidence="10 11">CBS 459.81</strain>
    </source>
</reference>
<accession>A0A8E2J8Q6</accession>
<dbReference type="SUPFAM" id="SSF51735">
    <property type="entry name" value="NAD(P)-binding Rossmann-fold domains"/>
    <property type="match status" value="1"/>
</dbReference>
<dbReference type="InterPro" id="IPR006113">
    <property type="entry name" value="6PGDH_Gnd/GntZ"/>
</dbReference>
<evidence type="ECO:0000256" key="4">
    <source>
        <dbReference type="ARBA" id="ARBA00023064"/>
    </source>
</evidence>
<name>A0A8E2J8Q6_9PEZI</name>
<dbReference type="GO" id="GO:0004616">
    <property type="term" value="F:phosphogluconate dehydrogenase (decarboxylating) activity"/>
    <property type="evidence" value="ECO:0007669"/>
    <property type="project" value="UniProtKB-EC"/>
</dbReference>
<dbReference type="Gene3D" id="1.10.1040.10">
    <property type="entry name" value="N-(1-d-carboxylethyl)-l-norvaline Dehydrogenase, domain 2"/>
    <property type="match status" value="1"/>
</dbReference>
<dbReference type="InterPro" id="IPR036291">
    <property type="entry name" value="NAD(P)-bd_dom_sf"/>
</dbReference>
<evidence type="ECO:0000256" key="6">
    <source>
        <dbReference type="PIRNR" id="PIRNR000109"/>
    </source>
</evidence>
<evidence type="ECO:0000256" key="1">
    <source>
        <dbReference type="ARBA" id="ARBA00004874"/>
    </source>
</evidence>
<keyword evidence="4" id="KW-0311">Gluconate utilization</keyword>
<proteinExistence type="inferred from homology"/>
<feature type="active site" description="Proton donor" evidence="7">
    <location>
        <position position="208"/>
    </location>
</feature>
<dbReference type="EC" id="1.1.1.44" evidence="6"/>
<comment type="catalytic activity">
    <reaction evidence="6">
        <text>6-phospho-D-gluconate + NADP(+) = D-ribulose 5-phosphate + CO2 + NADPH</text>
        <dbReference type="Rhea" id="RHEA:10116"/>
        <dbReference type="ChEBI" id="CHEBI:16526"/>
        <dbReference type="ChEBI" id="CHEBI:57783"/>
        <dbReference type="ChEBI" id="CHEBI:58121"/>
        <dbReference type="ChEBI" id="CHEBI:58349"/>
        <dbReference type="ChEBI" id="CHEBI:58759"/>
        <dbReference type="EC" id="1.1.1.44"/>
    </reaction>
</comment>
<dbReference type="SUPFAM" id="SSF48179">
    <property type="entry name" value="6-phosphogluconate dehydrogenase C-terminal domain-like"/>
    <property type="match status" value="1"/>
</dbReference>
<dbReference type="GO" id="GO:0019521">
    <property type="term" value="P:D-gluconate metabolic process"/>
    <property type="evidence" value="ECO:0007669"/>
    <property type="project" value="UniProtKB-KW"/>
</dbReference>
<evidence type="ECO:0000313" key="10">
    <source>
        <dbReference type="EMBL" id="OCK73442.1"/>
    </source>
</evidence>
<dbReference type="PRINTS" id="PR00076">
    <property type="entry name" value="6PGDHDRGNASE"/>
</dbReference>
<evidence type="ECO:0000256" key="2">
    <source>
        <dbReference type="ARBA" id="ARBA00008419"/>
    </source>
</evidence>
<evidence type="ECO:0000313" key="11">
    <source>
        <dbReference type="Proteomes" id="UP000250266"/>
    </source>
</evidence>
<dbReference type="Proteomes" id="UP000250266">
    <property type="component" value="Unassembled WGS sequence"/>
</dbReference>
<dbReference type="InterPro" id="IPR006115">
    <property type="entry name" value="6PGDH_NADP-bd"/>
</dbReference>
<dbReference type="InterPro" id="IPR006183">
    <property type="entry name" value="Pgluconate_DH"/>
</dbReference>
<keyword evidence="11" id="KW-1185">Reference proteome</keyword>
<dbReference type="FunFam" id="3.40.50.720:FF:000634">
    <property type="entry name" value="6-phosphogluconate dehydrogenase, decarboxylating"/>
    <property type="match status" value="1"/>
</dbReference>
<feature type="domain" description="6-phosphogluconate dehydrogenase C-terminal" evidence="9">
    <location>
        <begin position="197"/>
        <end position="520"/>
    </location>
</feature>
<dbReference type="PIRSF" id="PIRSF000109">
    <property type="entry name" value="6PGD"/>
    <property type="match status" value="1"/>
</dbReference>
<comment type="pathway">
    <text evidence="1 6">Carbohydrate degradation; pentose phosphate pathway; D-ribulose 5-phosphate from D-glucose 6-phosphate (oxidative stage): step 3/3.</text>
</comment>
<comment type="subunit">
    <text evidence="6">Homodimer.</text>
</comment>
<feature type="active site" description="Proton acceptor" evidence="7">
    <location>
        <position position="201"/>
    </location>
</feature>
<evidence type="ECO:0000259" key="9">
    <source>
        <dbReference type="SMART" id="SM01350"/>
    </source>
</evidence>
<dbReference type="InterPro" id="IPR008927">
    <property type="entry name" value="6-PGluconate_DH-like_C_sf"/>
</dbReference>
<keyword evidence="3 6" id="KW-0560">Oxidoreductase</keyword>
<dbReference type="Pfam" id="PF03446">
    <property type="entry name" value="NAD_binding_2"/>
    <property type="match status" value="1"/>
</dbReference>
<dbReference type="GO" id="GO:0050661">
    <property type="term" value="F:NADP binding"/>
    <property type="evidence" value="ECO:0007669"/>
    <property type="project" value="InterPro"/>
</dbReference>
<organism evidence="10 11">
    <name type="scientific">Lepidopterella palustris CBS 459.81</name>
    <dbReference type="NCBI Taxonomy" id="1314670"/>
    <lineage>
        <taxon>Eukaryota</taxon>
        <taxon>Fungi</taxon>
        <taxon>Dikarya</taxon>
        <taxon>Ascomycota</taxon>
        <taxon>Pezizomycotina</taxon>
        <taxon>Dothideomycetes</taxon>
        <taxon>Pleosporomycetidae</taxon>
        <taxon>Mytilinidiales</taxon>
        <taxon>Argynnaceae</taxon>
        <taxon>Lepidopterella</taxon>
    </lineage>
</organism>
<sequence>MGPDAAKYFKRIGIVGAGNMGTMMSFGFAEQGVDVSLWDISGTNVNRALQMAKDARKEEKTVIGKIDCFCDIHEFTESLNDSNPAVYIFSITHGDPADSILKMIKDDLRAGDIILDGGNEHYRNTERRQRELEKKGVHWVGMGVSGGYQSARRGPSMSPGGTKDAVEKVLPLLEKFAAKDRRNSKPCVAYIGPYGAGHYVKMVHNGIENGMLSTISEAWSMMHKSLGMPFDEISRVFERWNSKGELRSTFLVQIGSEICLKKKTPEGDQRGEGAGRFGFVLDDVLDKVVQDVDNTEGTLYWTVSESAFRHVAAPTIATGHFIRVASGNRDQRLRVAEKLNIPGPHKANDVRDKEALLEDLQRAVYASFLCSFCQGLELIARASKDEGWDINLGTCIRIWRAGCIIQAEHILDLFETVFSSSSGQSQPIMNMKLIDEISSDLHKNFQPLKKIVLKAMEWDNCVPSMSASLEYIKYEGGTMLPTQFMEAEMDYFGAHAYDKPNVKNEDPGEPNKGAHHYEWKPA</sequence>
<dbReference type="PANTHER" id="PTHR11811">
    <property type="entry name" value="6-PHOSPHOGLUCONATE DEHYDROGENASE"/>
    <property type="match status" value="1"/>
</dbReference>
<evidence type="ECO:0000256" key="7">
    <source>
        <dbReference type="PIRSR" id="PIRSR000109-1"/>
    </source>
</evidence>
<dbReference type="InterPro" id="IPR013328">
    <property type="entry name" value="6PGD_dom2"/>
</dbReference>
<comment type="similarity">
    <text evidence="2 6">Belongs to the 6-phosphogluconate dehydrogenase family.</text>
</comment>
<keyword evidence="5 6" id="KW-0570">Pentose shunt</keyword>
<protein>
    <recommendedName>
        <fullName evidence="6">6-phosphogluconate dehydrogenase, decarboxylating</fullName>
        <ecNumber evidence="6">1.1.1.44</ecNumber>
    </recommendedName>
</protein>
<dbReference type="EMBL" id="KV745775">
    <property type="protein sequence ID" value="OCK73442.1"/>
    <property type="molecule type" value="Genomic_DNA"/>
</dbReference>
<gene>
    <name evidence="10" type="ORF">K432DRAFT_364857</name>
</gene>
<keyword evidence="6" id="KW-0521">NADP</keyword>